<sequence length="908" mass="103566">MLSLVQKIIGSRNDRFIKKISKTVENVNLLESEIEKLSDEQIRGKTVEFKEKISKGETLERLLPEAFAVVREAAKRTKNMRHYDVQLIGGIVLHQGKVAEMRTGEGKTLVATLPAYLNALTGEGVHVITVNDYLAKRDAELMSEIYEFLGMTVGVIVADLDPEQRKKSYACDITYGTNNEFGFDYLRDNMAYEKEQQVQRSRNFVIIDEVDSILIDEARTPLIISGASDDSSDMYNLFNSLVPFLQKQDKEEVEEDQEQKDFYVDEKSKNAYLTEKGYAKIEGMLKKDGTLEEDDNLYSPHNIIKMHYLNACLRAQSLYQLNVDYIVRDQEVIIIDESTGRAMPGRRWSDGLHQAIEAKECVKINAENQTMASITFQNFFKLYNKIAGMTGTADTEAFELHSIYNLEVIIIPTNKPLIRKDHHDEIYGSVREKFDAIVVGIKERVSKGQPILVGTASIEASEVLSTLLNKKKIKHNVLNAKQHEKEAGIIAMAGYPGNVTIATNMAGRGTDIILGGNWEVEIAELEDATEADITKIKTNWQERNETVKKAGGLCIIGSERHDSRRIDNQLRGRAARQGDPGESKFYLSMDDNLLRIFASQGMAERVKKGLKGGESLAFGFMSKVISKAQGKVENYHFDIRKNILEYDNVVNTQRKVIYEQRQAFLDADDVNEILADIRIDVAEQLFHDYVPAGSMHELWDLEGLEKALKADFMIEVYLQKLYQDDDNIGEEDLKELVREAITLEFTEKTKELESDAVMQFEKFSLLQGLDNHWREHLSSIDHLRNSINLRGYAQKDPKNEYKKEAFELFSSMLDSFKYEVISSLAKIRISTEEETQRAQEEWKESMGDIKAEHESVIDNNQREDEQDEQQEEIPKVQQVKRDGPKIKRNDPCQCGSGKKYKQCHGKVE</sequence>
<evidence type="ECO:0000256" key="3">
    <source>
        <dbReference type="ARBA" id="ARBA00007650"/>
    </source>
</evidence>
<organism evidence="22 23">
    <name type="scientific">Francisella halioticida</name>
    <dbReference type="NCBI Taxonomy" id="549298"/>
    <lineage>
        <taxon>Bacteria</taxon>
        <taxon>Pseudomonadati</taxon>
        <taxon>Pseudomonadota</taxon>
        <taxon>Gammaproteobacteria</taxon>
        <taxon>Thiotrichales</taxon>
        <taxon>Francisellaceae</taxon>
        <taxon>Francisella</taxon>
    </lineage>
</organism>
<dbReference type="NCBIfam" id="TIGR00963">
    <property type="entry name" value="secA"/>
    <property type="match status" value="1"/>
</dbReference>
<accession>A0ABM6LZI4</accession>
<dbReference type="InterPro" id="IPR000185">
    <property type="entry name" value="SecA"/>
</dbReference>
<dbReference type="RefSeq" id="WP_088772512.1">
    <property type="nucleotide sequence ID" value="NZ_CP022132.1"/>
</dbReference>
<dbReference type="Pfam" id="PF02810">
    <property type="entry name" value="SEC-C"/>
    <property type="match status" value="1"/>
</dbReference>
<evidence type="ECO:0000256" key="8">
    <source>
        <dbReference type="ARBA" id="ARBA00022723"/>
    </source>
</evidence>
<keyword evidence="23" id="KW-1185">Reference proteome</keyword>
<evidence type="ECO:0000256" key="12">
    <source>
        <dbReference type="ARBA" id="ARBA00022927"/>
    </source>
</evidence>
<keyword evidence="6 16" id="KW-0963">Cytoplasm</keyword>
<dbReference type="Pfam" id="PF01043">
    <property type="entry name" value="SecA_PP_bind"/>
    <property type="match status" value="1"/>
</dbReference>
<keyword evidence="9 16" id="KW-0547">Nucleotide-binding</keyword>
<dbReference type="PROSITE" id="PS01312">
    <property type="entry name" value="SECA"/>
    <property type="match status" value="1"/>
</dbReference>
<evidence type="ECO:0000256" key="5">
    <source>
        <dbReference type="ARBA" id="ARBA00022475"/>
    </source>
</evidence>
<keyword evidence="8" id="KW-0479">Metal-binding</keyword>
<dbReference type="NCBIfam" id="NF009538">
    <property type="entry name" value="PRK12904.1"/>
    <property type="match status" value="1"/>
</dbReference>
<comment type="similarity">
    <text evidence="3 16 17">Belongs to the SecA family.</text>
</comment>
<dbReference type="PROSITE" id="PS51196">
    <property type="entry name" value="SECA_MOTOR_DEAD"/>
    <property type="match status" value="1"/>
</dbReference>
<comment type="subunit">
    <text evidence="16">Monomer and homodimer. Part of the essential Sec protein translocation apparatus which comprises SecA, SecYEG and auxiliary proteins SecDF-YajC and YidC.</text>
</comment>
<evidence type="ECO:0000256" key="9">
    <source>
        <dbReference type="ARBA" id="ARBA00022741"/>
    </source>
</evidence>
<feature type="domain" description="SecA family profile" evidence="21">
    <location>
        <begin position="2"/>
        <end position="618"/>
    </location>
</feature>
<comment type="cofactor">
    <cofactor evidence="1">
        <name>Zn(2+)</name>
        <dbReference type="ChEBI" id="CHEBI:29105"/>
    </cofactor>
</comment>
<keyword evidence="7" id="KW-0997">Cell inner membrane</keyword>
<dbReference type="PRINTS" id="PR00906">
    <property type="entry name" value="SECA"/>
</dbReference>
<comment type="subcellular location">
    <subcellularLocation>
        <location evidence="16">Cell membrane</location>
        <topology evidence="16">Peripheral membrane protein</topology>
        <orientation evidence="16">Cytoplasmic side</orientation>
    </subcellularLocation>
    <subcellularLocation>
        <location evidence="16">Cytoplasm</location>
    </subcellularLocation>
    <subcellularLocation>
        <location evidence="2">Membrane</location>
        <topology evidence="2">Peripheral membrane protein</topology>
    </subcellularLocation>
    <text evidence="16">Distribution is 50-50.</text>
</comment>
<dbReference type="Pfam" id="PF21090">
    <property type="entry name" value="P-loop_SecA"/>
    <property type="match status" value="1"/>
</dbReference>
<dbReference type="Pfam" id="PF07516">
    <property type="entry name" value="SecA_SW"/>
    <property type="match status" value="1"/>
</dbReference>
<dbReference type="InterPro" id="IPR014001">
    <property type="entry name" value="Helicase_ATP-bd"/>
</dbReference>
<dbReference type="Gene3D" id="3.90.1440.10">
    <property type="entry name" value="SecA, preprotein cross-linking domain"/>
    <property type="match status" value="1"/>
</dbReference>
<evidence type="ECO:0000313" key="23">
    <source>
        <dbReference type="Proteomes" id="UP000249910"/>
    </source>
</evidence>
<gene>
    <name evidence="16" type="primary">secA</name>
    <name evidence="22" type="ORF">CDV26_06045</name>
</gene>
<dbReference type="CDD" id="cd18803">
    <property type="entry name" value="SF2_C_secA"/>
    <property type="match status" value="1"/>
</dbReference>
<feature type="domain" description="Helicase C-terminal" evidence="20">
    <location>
        <begin position="433"/>
        <end position="624"/>
    </location>
</feature>
<dbReference type="InterPro" id="IPR011115">
    <property type="entry name" value="SecA_DEAD"/>
</dbReference>
<name>A0ABM6LZI4_9GAMM</name>
<evidence type="ECO:0000313" key="22">
    <source>
        <dbReference type="EMBL" id="ASG68001.1"/>
    </source>
</evidence>
<dbReference type="InterPro" id="IPR001650">
    <property type="entry name" value="Helicase_C-like"/>
</dbReference>
<evidence type="ECO:0000256" key="10">
    <source>
        <dbReference type="ARBA" id="ARBA00022833"/>
    </source>
</evidence>
<dbReference type="Pfam" id="PF07517">
    <property type="entry name" value="SecA_DEAD"/>
    <property type="match status" value="1"/>
</dbReference>
<dbReference type="Gene3D" id="1.10.3060.10">
    <property type="entry name" value="Helical scaffold and wing domains of SecA"/>
    <property type="match status" value="1"/>
</dbReference>
<dbReference type="Proteomes" id="UP000249910">
    <property type="component" value="Chromosome"/>
</dbReference>
<feature type="compositionally biased region" description="Basic and acidic residues" evidence="18">
    <location>
        <begin position="879"/>
        <end position="890"/>
    </location>
</feature>
<evidence type="ECO:0000256" key="17">
    <source>
        <dbReference type="RuleBase" id="RU003874"/>
    </source>
</evidence>
<dbReference type="SUPFAM" id="SSF81886">
    <property type="entry name" value="Helical scaffold and wing domains of SecA"/>
    <property type="match status" value="1"/>
</dbReference>
<dbReference type="PROSITE" id="PS51192">
    <property type="entry name" value="HELICASE_ATP_BIND_1"/>
    <property type="match status" value="1"/>
</dbReference>
<evidence type="ECO:0000256" key="16">
    <source>
        <dbReference type="HAMAP-Rule" id="MF_01382"/>
    </source>
</evidence>
<dbReference type="SUPFAM" id="SSF52540">
    <property type="entry name" value="P-loop containing nucleoside triphosphate hydrolases"/>
    <property type="match status" value="2"/>
</dbReference>
<feature type="region of interest" description="Disordered" evidence="18">
    <location>
        <begin position="855"/>
        <end position="908"/>
    </location>
</feature>
<evidence type="ECO:0000256" key="13">
    <source>
        <dbReference type="ARBA" id="ARBA00022967"/>
    </source>
</evidence>
<feature type="binding site" evidence="16">
    <location>
        <position position="511"/>
    </location>
    <ligand>
        <name>ATP</name>
        <dbReference type="ChEBI" id="CHEBI:30616"/>
    </ligand>
</feature>
<feature type="binding site" evidence="16">
    <location>
        <begin position="104"/>
        <end position="108"/>
    </location>
    <ligand>
        <name>ATP</name>
        <dbReference type="ChEBI" id="CHEBI:30616"/>
    </ligand>
</feature>
<dbReference type="PANTHER" id="PTHR30612:SF0">
    <property type="entry name" value="CHLOROPLAST PROTEIN-TRANSPORTING ATPASE"/>
    <property type="match status" value="1"/>
</dbReference>
<feature type="binding site" evidence="16">
    <location>
        <position position="86"/>
    </location>
    <ligand>
        <name>ATP</name>
        <dbReference type="ChEBI" id="CHEBI:30616"/>
    </ligand>
</feature>
<dbReference type="PROSITE" id="PS51194">
    <property type="entry name" value="HELICASE_CTER"/>
    <property type="match status" value="1"/>
</dbReference>
<evidence type="ECO:0000259" key="19">
    <source>
        <dbReference type="PROSITE" id="PS51192"/>
    </source>
</evidence>
<dbReference type="HAMAP" id="MF_01382">
    <property type="entry name" value="SecA"/>
    <property type="match status" value="1"/>
</dbReference>
<keyword evidence="11 16" id="KW-0067">ATP-binding</keyword>
<keyword evidence="10" id="KW-0862">Zinc</keyword>
<evidence type="ECO:0000256" key="15">
    <source>
        <dbReference type="ARBA" id="ARBA00023136"/>
    </source>
</evidence>
<evidence type="ECO:0000256" key="11">
    <source>
        <dbReference type="ARBA" id="ARBA00022840"/>
    </source>
</evidence>
<evidence type="ECO:0000256" key="18">
    <source>
        <dbReference type="SAM" id="MobiDB-lite"/>
    </source>
</evidence>
<keyword evidence="5 16" id="KW-1003">Cell membrane</keyword>
<dbReference type="SMART" id="SM00958">
    <property type="entry name" value="SecA_PP_bind"/>
    <property type="match status" value="1"/>
</dbReference>
<evidence type="ECO:0000256" key="4">
    <source>
        <dbReference type="ARBA" id="ARBA00022448"/>
    </source>
</evidence>
<comment type="function">
    <text evidence="16">Part of the Sec protein translocase complex. Interacts with the SecYEG preprotein conducting channel. Has a central role in coupling the hydrolysis of ATP to the transfer of proteins into and across the cell membrane, serving both as a receptor for the preprotein-SecB complex and as an ATP-driven molecular motor driving the stepwise translocation of polypeptide chains across the membrane.</text>
</comment>
<evidence type="ECO:0000256" key="7">
    <source>
        <dbReference type="ARBA" id="ARBA00022519"/>
    </source>
</evidence>
<dbReference type="InterPro" id="IPR011116">
    <property type="entry name" value="SecA_Wing/Scaffold"/>
</dbReference>
<feature type="domain" description="Helicase ATP-binding" evidence="19">
    <location>
        <begin position="88"/>
        <end position="247"/>
    </location>
</feature>
<evidence type="ECO:0000256" key="14">
    <source>
        <dbReference type="ARBA" id="ARBA00023010"/>
    </source>
</evidence>
<feature type="compositionally biased region" description="Basic residues" evidence="18">
    <location>
        <begin position="898"/>
        <end position="908"/>
    </location>
</feature>
<evidence type="ECO:0000259" key="21">
    <source>
        <dbReference type="PROSITE" id="PS51196"/>
    </source>
</evidence>
<dbReference type="InterPro" id="IPR036266">
    <property type="entry name" value="SecA_Wing/Scaffold_sf"/>
</dbReference>
<dbReference type="InterPro" id="IPR027417">
    <property type="entry name" value="P-loop_NTPase"/>
</dbReference>
<dbReference type="Gene3D" id="3.40.50.300">
    <property type="entry name" value="P-loop containing nucleotide triphosphate hydrolases"/>
    <property type="match status" value="2"/>
</dbReference>
<dbReference type="CDD" id="cd17928">
    <property type="entry name" value="DEXDc_SecA"/>
    <property type="match status" value="1"/>
</dbReference>
<dbReference type="SUPFAM" id="SSF81767">
    <property type="entry name" value="Pre-protein crosslinking domain of SecA"/>
    <property type="match status" value="1"/>
</dbReference>
<dbReference type="InterPro" id="IPR036670">
    <property type="entry name" value="SecA_X-link_sf"/>
</dbReference>
<evidence type="ECO:0000256" key="1">
    <source>
        <dbReference type="ARBA" id="ARBA00001947"/>
    </source>
</evidence>
<reference evidence="22 23" key="1">
    <citation type="submission" date="2017-06" db="EMBL/GenBank/DDBJ databases">
        <title>Complete genome of Francisella halioticida.</title>
        <authorList>
            <person name="Sjodin A."/>
        </authorList>
    </citation>
    <scope>NUCLEOTIDE SEQUENCE [LARGE SCALE GENOMIC DNA]</scope>
    <source>
        <strain evidence="22 23">DSM 23729</strain>
    </source>
</reference>
<dbReference type="InterPro" id="IPR044722">
    <property type="entry name" value="SecA_SF2_C"/>
</dbReference>
<evidence type="ECO:0000256" key="6">
    <source>
        <dbReference type="ARBA" id="ARBA00022490"/>
    </source>
</evidence>
<keyword evidence="12 16" id="KW-0653">Protein transport</keyword>
<keyword evidence="4 16" id="KW-0813">Transport</keyword>
<dbReference type="InterPro" id="IPR020937">
    <property type="entry name" value="SecA_CS"/>
</dbReference>
<dbReference type="InterPro" id="IPR014018">
    <property type="entry name" value="SecA_motor_DEAD"/>
</dbReference>
<dbReference type="PANTHER" id="PTHR30612">
    <property type="entry name" value="SECA INNER MEMBRANE COMPONENT OF SEC PROTEIN SECRETION SYSTEM"/>
    <property type="match status" value="1"/>
</dbReference>
<dbReference type="EC" id="7.4.2.8" evidence="16"/>
<keyword evidence="13 16" id="KW-1278">Translocase</keyword>
<keyword evidence="15 16" id="KW-0472">Membrane</keyword>
<keyword evidence="14 16" id="KW-0811">Translocation</keyword>
<proteinExistence type="inferred from homology"/>
<evidence type="ECO:0000256" key="2">
    <source>
        <dbReference type="ARBA" id="ARBA00004170"/>
    </source>
</evidence>
<protein>
    <recommendedName>
        <fullName evidence="16 17">Protein translocase subunit SecA</fullName>
        <ecNumber evidence="16">7.4.2.8</ecNumber>
    </recommendedName>
</protein>
<comment type="catalytic activity">
    <reaction evidence="16">
        <text>ATP + H2O + cellular proteinSide 1 = ADP + phosphate + cellular proteinSide 2.</text>
        <dbReference type="EC" id="7.4.2.8"/>
    </reaction>
</comment>
<dbReference type="InterPro" id="IPR011130">
    <property type="entry name" value="SecA_preprotein_X-link_dom"/>
</dbReference>
<dbReference type="InterPro" id="IPR004027">
    <property type="entry name" value="SEC_C_motif"/>
</dbReference>
<dbReference type="SMART" id="SM00957">
    <property type="entry name" value="SecA_DEAD"/>
    <property type="match status" value="1"/>
</dbReference>
<evidence type="ECO:0000259" key="20">
    <source>
        <dbReference type="PROSITE" id="PS51194"/>
    </source>
</evidence>
<dbReference type="EMBL" id="CP022132">
    <property type="protein sequence ID" value="ASG68001.1"/>
    <property type="molecule type" value="Genomic_DNA"/>
</dbReference>